<sequence>MGRRLHIPGLISVLEVTDPREIRLLDEDSRLDRCLAPGGGLINRLRLARLRDAFVFDGEPLPALLARAAEGRESRHAELGRRLDEGAEAANWRQDPAFKTLVEGVAGQVDVEALGPAAQGLLGRQFHDDYRADEASFVAARRLNDYPRVNAFEALRQRLSGQLRRDRQLLQERAQGDPMTLHATSVAVHNLVGSLEAMRALAGTQRASDLPLAAVLGRCLSVPDTVLRQVLAPLSSPCSPRRLAPGDLVLLRLAEGVRTSGDRELAFMADSWARCPARRFLLALLADTWGRAVASRSGEGAR</sequence>
<gene>
    <name evidence="1" type="ORF">SAMN05192555_102259</name>
</gene>
<proteinExistence type="predicted"/>
<evidence type="ECO:0000313" key="1">
    <source>
        <dbReference type="EMBL" id="SDL04398.1"/>
    </source>
</evidence>
<dbReference type="OrthoDB" id="115102at2"/>
<keyword evidence="2" id="KW-1185">Reference proteome</keyword>
<dbReference type="EMBL" id="FNGH01000002">
    <property type="protein sequence ID" value="SDL04398.1"/>
    <property type="molecule type" value="Genomic_DNA"/>
</dbReference>
<accession>A0A1G9GUS1</accession>
<dbReference type="RefSeq" id="WP_089657114.1">
    <property type="nucleotide sequence ID" value="NZ_FNGH01000002.1"/>
</dbReference>
<evidence type="ECO:0000313" key="2">
    <source>
        <dbReference type="Proteomes" id="UP000199107"/>
    </source>
</evidence>
<dbReference type="AlphaFoldDB" id="A0A1G9GUS1"/>
<dbReference type="Proteomes" id="UP000199107">
    <property type="component" value="Unassembled WGS sequence"/>
</dbReference>
<reference evidence="2" key="1">
    <citation type="submission" date="2016-10" db="EMBL/GenBank/DDBJ databases">
        <authorList>
            <person name="Varghese N."/>
            <person name="Submissions S."/>
        </authorList>
    </citation>
    <scope>NUCLEOTIDE SEQUENCE [LARGE SCALE GENOMIC DNA]</scope>
    <source>
        <strain evidence="2">AAP</strain>
    </source>
</reference>
<name>A0A1G9GUS1_9GAMM</name>
<dbReference type="STRING" id="48727.SAMN05192555_102259"/>
<organism evidence="1 2">
    <name type="scientific">Franzmannia pantelleriensis</name>
    <dbReference type="NCBI Taxonomy" id="48727"/>
    <lineage>
        <taxon>Bacteria</taxon>
        <taxon>Pseudomonadati</taxon>
        <taxon>Pseudomonadota</taxon>
        <taxon>Gammaproteobacteria</taxon>
        <taxon>Oceanospirillales</taxon>
        <taxon>Halomonadaceae</taxon>
        <taxon>Franzmannia</taxon>
    </lineage>
</organism>
<protein>
    <submittedName>
        <fullName evidence="1">Uncharacterized protein</fullName>
    </submittedName>
</protein>